<evidence type="ECO:0000256" key="1">
    <source>
        <dbReference type="ARBA" id="ARBA00001946"/>
    </source>
</evidence>
<dbReference type="InterPro" id="IPR036390">
    <property type="entry name" value="WH_DNA-bd_sf"/>
</dbReference>
<dbReference type="EC" id="5.6.2.4" evidence="16"/>
<keyword evidence="6" id="KW-0227">DNA damage</keyword>
<dbReference type="FunFam" id="3.40.50.300:FF:000296">
    <property type="entry name" value="ATP-dependent DNA helicase RecQ"/>
    <property type="match status" value="1"/>
</dbReference>
<accession>A0A8X8IEM5</accession>
<evidence type="ECO:0000256" key="12">
    <source>
        <dbReference type="ARBA" id="ARBA00023172"/>
    </source>
</evidence>
<dbReference type="InterPro" id="IPR006293">
    <property type="entry name" value="DNA_helicase_ATP-dep_RecQ_bac"/>
</dbReference>
<evidence type="ECO:0000256" key="4">
    <source>
        <dbReference type="ARBA" id="ARBA00022723"/>
    </source>
</evidence>
<evidence type="ECO:0000256" key="7">
    <source>
        <dbReference type="ARBA" id="ARBA00022801"/>
    </source>
</evidence>
<dbReference type="EMBL" id="FNNO01000005">
    <property type="protein sequence ID" value="SDW72133.1"/>
    <property type="molecule type" value="Genomic_DNA"/>
</dbReference>
<dbReference type="InterPro" id="IPR011545">
    <property type="entry name" value="DEAD/DEAH_box_helicase_dom"/>
</dbReference>
<dbReference type="InterPro" id="IPR032284">
    <property type="entry name" value="RecQ_Zn-bd"/>
</dbReference>
<keyword evidence="8 21" id="KW-0347">Helicase</keyword>
<dbReference type="RefSeq" id="WP_092723357.1">
    <property type="nucleotide sequence ID" value="NZ_FNNO01000005.1"/>
</dbReference>
<dbReference type="GO" id="GO:0009378">
    <property type="term" value="F:four-way junction helicase activity"/>
    <property type="evidence" value="ECO:0007669"/>
    <property type="project" value="TreeGrafter"/>
</dbReference>
<keyword evidence="13" id="KW-0234">DNA repair</keyword>
<comment type="cofactor">
    <cofactor evidence="2">
        <name>Zn(2+)</name>
        <dbReference type="ChEBI" id="CHEBI:29105"/>
    </cofactor>
</comment>
<dbReference type="SUPFAM" id="SSF52540">
    <property type="entry name" value="P-loop containing nucleoside triphosphate hydrolases"/>
    <property type="match status" value="1"/>
</dbReference>
<dbReference type="NCBIfam" id="TIGR00614">
    <property type="entry name" value="recQ_fam"/>
    <property type="match status" value="1"/>
</dbReference>
<dbReference type="SUPFAM" id="SSF46785">
    <property type="entry name" value="Winged helix' DNA-binding domain"/>
    <property type="match status" value="1"/>
</dbReference>
<comment type="caution">
    <text evidence="21">The sequence shown here is derived from an EMBL/GenBank/DDBJ whole genome shotgun (WGS) entry which is preliminary data.</text>
</comment>
<dbReference type="InterPro" id="IPR001650">
    <property type="entry name" value="Helicase_C-like"/>
</dbReference>
<keyword evidence="12" id="KW-0233">DNA recombination</keyword>
<keyword evidence="11" id="KW-0238">DNA-binding</keyword>
<feature type="region of interest" description="Disordered" evidence="17">
    <location>
        <begin position="1"/>
        <end position="21"/>
    </location>
</feature>
<dbReference type="InterPro" id="IPR002121">
    <property type="entry name" value="HRDC_dom"/>
</dbReference>
<evidence type="ECO:0000256" key="8">
    <source>
        <dbReference type="ARBA" id="ARBA00022806"/>
    </source>
</evidence>
<dbReference type="PANTHER" id="PTHR13710:SF105">
    <property type="entry name" value="ATP-DEPENDENT DNA HELICASE Q1"/>
    <property type="match status" value="1"/>
</dbReference>
<feature type="domain" description="HRDC" evidence="18">
    <location>
        <begin position="566"/>
        <end position="646"/>
    </location>
</feature>
<dbReference type="Gene3D" id="1.10.150.80">
    <property type="entry name" value="HRDC domain"/>
    <property type="match status" value="1"/>
</dbReference>
<gene>
    <name evidence="21" type="ORF">SAMN05444410_10592</name>
</gene>
<feature type="domain" description="Helicase C-terminal" evidence="20">
    <location>
        <begin position="255"/>
        <end position="407"/>
    </location>
</feature>
<evidence type="ECO:0000256" key="5">
    <source>
        <dbReference type="ARBA" id="ARBA00022741"/>
    </source>
</evidence>
<evidence type="ECO:0000256" key="9">
    <source>
        <dbReference type="ARBA" id="ARBA00022833"/>
    </source>
</evidence>
<evidence type="ECO:0000256" key="3">
    <source>
        <dbReference type="ARBA" id="ARBA00005446"/>
    </source>
</evidence>
<evidence type="ECO:0000259" key="20">
    <source>
        <dbReference type="PROSITE" id="PS51194"/>
    </source>
</evidence>
<dbReference type="Pfam" id="PF00271">
    <property type="entry name" value="Helicase_C"/>
    <property type="match status" value="1"/>
</dbReference>
<organism evidence="21 22">
    <name type="scientific">Hydrobacter penzbergensis</name>
    <dbReference type="NCBI Taxonomy" id="1235997"/>
    <lineage>
        <taxon>Bacteria</taxon>
        <taxon>Pseudomonadati</taxon>
        <taxon>Bacteroidota</taxon>
        <taxon>Chitinophagia</taxon>
        <taxon>Chitinophagales</taxon>
        <taxon>Chitinophagaceae</taxon>
        <taxon>Hydrobacter</taxon>
    </lineage>
</organism>
<dbReference type="InterPro" id="IPR048671">
    <property type="entry name" value="RecQ-1-like_HTH"/>
</dbReference>
<evidence type="ECO:0000256" key="14">
    <source>
        <dbReference type="ARBA" id="ARBA00023235"/>
    </source>
</evidence>
<dbReference type="GO" id="GO:0003677">
    <property type="term" value="F:DNA binding"/>
    <property type="evidence" value="ECO:0007669"/>
    <property type="project" value="UniProtKB-KW"/>
</dbReference>
<dbReference type="Pfam" id="PF00270">
    <property type="entry name" value="DEAD"/>
    <property type="match status" value="1"/>
</dbReference>
<dbReference type="GO" id="GO:0009432">
    <property type="term" value="P:SOS response"/>
    <property type="evidence" value="ECO:0007669"/>
    <property type="project" value="UniProtKB-UniRule"/>
</dbReference>
<dbReference type="Pfam" id="PF00570">
    <property type="entry name" value="HRDC"/>
    <property type="match status" value="1"/>
</dbReference>
<evidence type="ECO:0000256" key="11">
    <source>
        <dbReference type="ARBA" id="ARBA00023125"/>
    </source>
</evidence>
<dbReference type="PROSITE" id="PS50967">
    <property type="entry name" value="HRDC"/>
    <property type="match status" value="1"/>
</dbReference>
<dbReference type="GO" id="GO:0006281">
    <property type="term" value="P:DNA repair"/>
    <property type="evidence" value="ECO:0007669"/>
    <property type="project" value="UniProtKB-KW"/>
</dbReference>
<evidence type="ECO:0000256" key="13">
    <source>
        <dbReference type="ARBA" id="ARBA00023204"/>
    </source>
</evidence>
<dbReference type="Gene3D" id="1.10.10.1390">
    <property type="entry name" value="ATP-dependent DNA helicase RecQ"/>
    <property type="match status" value="1"/>
</dbReference>
<keyword evidence="7" id="KW-0378">Hydrolase</keyword>
<dbReference type="Pfam" id="PF09382">
    <property type="entry name" value="RQC"/>
    <property type="match status" value="1"/>
</dbReference>
<dbReference type="SMART" id="SM00490">
    <property type="entry name" value="HELICc"/>
    <property type="match status" value="1"/>
</dbReference>
<evidence type="ECO:0000313" key="22">
    <source>
        <dbReference type="Proteomes" id="UP000198711"/>
    </source>
</evidence>
<evidence type="ECO:0000256" key="10">
    <source>
        <dbReference type="ARBA" id="ARBA00022840"/>
    </source>
</evidence>
<dbReference type="GO" id="GO:0030894">
    <property type="term" value="C:replisome"/>
    <property type="evidence" value="ECO:0007669"/>
    <property type="project" value="TreeGrafter"/>
</dbReference>
<comment type="cofactor">
    <cofactor evidence="1">
        <name>Mg(2+)</name>
        <dbReference type="ChEBI" id="CHEBI:18420"/>
    </cofactor>
</comment>
<dbReference type="Proteomes" id="UP000198711">
    <property type="component" value="Unassembled WGS sequence"/>
</dbReference>
<proteinExistence type="inferred from homology"/>
<comment type="similarity">
    <text evidence="3">Belongs to the helicase family. RecQ subfamily.</text>
</comment>
<dbReference type="Pfam" id="PF21220">
    <property type="entry name" value="RecQ-1-like_HTH"/>
    <property type="match status" value="1"/>
</dbReference>
<dbReference type="Gene3D" id="1.10.10.10">
    <property type="entry name" value="Winged helix-like DNA-binding domain superfamily/Winged helix DNA-binding domain"/>
    <property type="match status" value="1"/>
</dbReference>
<keyword evidence="4" id="KW-0479">Metal-binding</keyword>
<dbReference type="GO" id="GO:0005737">
    <property type="term" value="C:cytoplasm"/>
    <property type="evidence" value="ECO:0007669"/>
    <property type="project" value="TreeGrafter"/>
</dbReference>
<dbReference type="GO" id="GO:0006310">
    <property type="term" value="P:DNA recombination"/>
    <property type="evidence" value="ECO:0007669"/>
    <property type="project" value="UniProtKB-UniRule"/>
</dbReference>
<dbReference type="PANTHER" id="PTHR13710">
    <property type="entry name" value="DNA HELICASE RECQ FAMILY MEMBER"/>
    <property type="match status" value="1"/>
</dbReference>
<evidence type="ECO:0000256" key="16">
    <source>
        <dbReference type="NCBIfam" id="TIGR01389"/>
    </source>
</evidence>
<dbReference type="GO" id="GO:0006260">
    <property type="term" value="P:DNA replication"/>
    <property type="evidence" value="ECO:0007669"/>
    <property type="project" value="InterPro"/>
</dbReference>
<dbReference type="InterPro" id="IPR044876">
    <property type="entry name" value="HRDC_dom_sf"/>
</dbReference>
<dbReference type="GO" id="GO:0016787">
    <property type="term" value="F:hydrolase activity"/>
    <property type="evidence" value="ECO:0007669"/>
    <property type="project" value="UniProtKB-KW"/>
</dbReference>
<evidence type="ECO:0000256" key="2">
    <source>
        <dbReference type="ARBA" id="ARBA00001947"/>
    </source>
</evidence>
<dbReference type="InterPro" id="IPR027417">
    <property type="entry name" value="P-loop_NTPase"/>
</dbReference>
<keyword evidence="14" id="KW-0413">Isomerase</keyword>
<dbReference type="CDD" id="cd18794">
    <property type="entry name" value="SF2_C_RecQ"/>
    <property type="match status" value="1"/>
</dbReference>
<dbReference type="InterPro" id="IPR004589">
    <property type="entry name" value="DNA_helicase_ATP-dep_RecQ"/>
</dbReference>
<keyword evidence="9" id="KW-0862">Zinc</keyword>
<comment type="catalytic activity">
    <reaction evidence="15">
        <text>Couples ATP hydrolysis with the unwinding of duplex DNA by translocating in the 3'-5' direction.</text>
        <dbReference type="EC" id="5.6.2.4"/>
    </reaction>
</comment>
<keyword evidence="5" id="KW-0547">Nucleotide-binding</keyword>
<dbReference type="AlphaFoldDB" id="A0A8X8IEM5"/>
<evidence type="ECO:0000256" key="6">
    <source>
        <dbReference type="ARBA" id="ARBA00022763"/>
    </source>
</evidence>
<dbReference type="SMART" id="SM00956">
    <property type="entry name" value="RQC"/>
    <property type="match status" value="1"/>
</dbReference>
<dbReference type="InterPro" id="IPR036388">
    <property type="entry name" value="WH-like_DNA-bd_sf"/>
</dbReference>
<dbReference type="CDD" id="cd17920">
    <property type="entry name" value="DEXHc_RecQ"/>
    <property type="match status" value="1"/>
</dbReference>
<keyword evidence="10" id="KW-0067">ATP-binding</keyword>
<dbReference type="SMART" id="SM00487">
    <property type="entry name" value="DEXDc"/>
    <property type="match status" value="1"/>
</dbReference>
<dbReference type="GO" id="GO:0005524">
    <property type="term" value="F:ATP binding"/>
    <property type="evidence" value="ECO:0007669"/>
    <property type="project" value="UniProtKB-KW"/>
</dbReference>
<name>A0A8X8IEM5_9BACT</name>
<dbReference type="SMART" id="SM00341">
    <property type="entry name" value="HRDC"/>
    <property type="match status" value="1"/>
</dbReference>
<dbReference type="GO" id="GO:0046872">
    <property type="term" value="F:metal ion binding"/>
    <property type="evidence" value="ECO:0007669"/>
    <property type="project" value="UniProtKB-KW"/>
</dbReference>
<evidence type="ECO:0000256" key="15">
    <source>
        <dbReference type="ARBA" id="ARBA00034617"/>
    </source>
</evidence>
<feature type="domain" description="Helicase ATP-binding" evidence="19">
    <location>
        <begin position="59"/>
        <end position="231"/>
    </location>
</feature>
<dbReference type="InterPro" id="IPR010997">
    <property type="entry name" value="HRDC-like_sf"/>
</dbReference>
<dbReference type="Gene3D" id="3.40.50.300">
    <property type="entry name" value="P-loop containing nucleotide triphosphate hydrolases"/>
    <property type="match status" value="2"/>
</dbReference>
<dbReference type="InterPro" id="IPR014001">
    <property type="entry name" value="Helicase_ATP-bd"/>
</dbReference>
<dbReference type="GO" id="GO:0043138">
    <property type="term" value="F:3'-5' DNA helicase activity"/>
    <property type="evidence" value="ECO:0007669"/>
    <property type="project" value="UniProtKB-EC"/>
</dbReference>
<evidence type="ECO:0000256" key="17">
    <source>
        <dbReference type="SAM" id="MobiDB-lite"/>
    </source>
</evidence>
<dbReference type="PROSITE" id="PS51194">
    <property type="entry name" value="HELICASE_CTER"/>
    <property type="match status" value="1"/>
</dbReference>
<evidence type="ECO:0000259" key="19">
    <source>
        <dbReference type="PROSITE" id="PS51192"/>
    </source>
</evidence>
<dbReference type="FunFam" id="3.40.50.300:FF:000156">
    <property type="entry name" value="ATP-dependent DNA helicase recQ"/>
    <property type="match status" value="1"/>
</dbReference>
<sequence length="764" mass="86252">MATSTKKTPAKTTGKAASKAAVKKTGGATKKTAGNFDIHAGLEQYFGFREFKGKQEEAINSLLSGQDTFVIMPTGGGKSLCYQLPAMLLPGCAIVVSPLIALMKNQVDLVRGYSEKDEVAHFLNSSLNKGQIKDVKDDLDNGKTKLLYVAPETLTKQENLEYFSDLDISFFAVDEAHCISEWGHDFRPEYRRLREMMDIINPNVPVVALTATATPKVQSDIVKNLGLRDPNIFISSFNRPNLYYEILPKIKMDQTVKSIVKFISQHKGKSGIIYTLNRKTTEELAALLVANNIKAVAYHAGLDQKLRADRQDQFLNEDVQVIVATIAFGMGIDKPDIRFVIHFNIPKSIENYYQETGRAGRDGLEGLCILYYSHKDVAKLEHLMRDKPLSEREVGGQLIDETVAYAESSVCRRKILLHYFGEGWDTKNCGNCDNCRNPKEKIEAKEEVVKILKVISALDERFATDYVVGVTMGKLTPQMTMFRHDGLEVFGIGKDKEPHFWNSLIRQMMLENLIRKDIEEYGLLKITEKGEKFLKKPASFKIVLNNLFEDANADDEEGDGNAQAGAATDEKLFEMLKELRQKEAKKKSLPPFVIFLETSLQDMATLYPTTLAELEKCQGVSKGKALKYGKPFAEMIARHVEENDIVKPDDFVMKSVMNAGNNKIYIIQNIDKKIPLETIAKNKSLRLDELLEEMETIAASGTKLNLDYAIDEWLDEYEQEDIIEYFKGCETSSLQIAQQELSENDFTWEQLKIMRIKFLSVYGN</sequence>
<dbReference type="GO" id="GO:0043590">
    <property type="term" value="C:bacterial nucleoid"/>
    <property type="evidence" value="ECO:0007669"/>
    <property type="project" value="TreeGrafter"/>
</dbReference>
<dbReference type="PROSITE" id="PS51192">
    <property type="entry name" value="HELICASE_ATP_BIND_1"/>
    <property type="match status" value="1"/>
</dbReference>
<dbReference type="InterPro" id="IPR018982">
    <property type="entry name" value="RQC_domain"/>
</dbReference>
<reference evidence="21 22" key="1">
    <citation type="submission" date="2016-10" db="EMBL/GenBank/DDBJ databases">
        <authorList>
            <person name="Varghese N."/>
            <person name="Submissions S."/>
        </authorList>
    </citation>
    <scope>NUCLEOTIDE SEQUENCE [LARGE SCALE GENOMIC DNA]</scope>
    <source>
        <strain evidence="21 22">DSM 25353</strain>
    </source>
</reference>
<dbReference type="Pfam" id="PF16124">
    <property type="entry name" value="RecQ_Zn_bind"/>
    <property type="match status" value="1"/>
</dbReference>
<evidence type="ECO:0000259" key="18">
    <source>
        <dbReference type="PROSITE" id="PS50967"/>
    </source>
</evidence>
<dbReference type="NCBIfam" id="TIGR01389">
    <property type="entry name" value="recQ"/>
    <property type="match status" value="1"/>
</dbReference>
<evidence type="ECO:0000313" key="21">
    <source>
        <dbReference type="EMBL" id="SDW72133.1"/>
    </source>
</evidence>
<dbReference type="SUPFAM" id="SSF47819">
    <property type="entry name" value="HRDC-like"/>
    <property type="match status" value="1"/>
</dbReference>
<keyword evidence="22" id="KW-1185">Reference proteome</keyword>
<protein>
    <recommendedName>
        <fullName evidence="16">DNA helicase RecQ</fullName>
        <ecNumber evidence="16">5.6.2.4</ecNumber>
    </recommendedName>
</protein>